<protein>
    <submittedName>
        <fullName evidence="5">Tetratrico peptide repeat-containing protein</fullName>
    </submittedName>
</protein>
<name>A0A1I3RCZ2_9BACL</name>
<dbReference type="SMART" id="SM00028">
    <property type="entry name" value="TPR"/>
    <property type="match status" value="2"/>
</dbReference>
<sequence>MNLAIEQITTLRKEGKLDEALALAKELVQTESENPVAQYQCAWCHDTAGLEEEAVPYYEKAIERGLSPEDGLAGALLGLGSTYRTLGRYEEAAETLAKGMQQFPDDRSFPVFLSMAYYNLGRHHEAMTLLLQNLAETTSDPTIFAYKKALLFYANDLDKTW</sequence>
<keyword evidence="6" id="KW-1185">Reference proteome</keyword>
<evidence type="ECO:0000256" key="1">
    <source>
        <dbReference type="ARBA" id="ARBA00022737"/>
    </source>
</evidence>
<organism evidence="5 6">
    <name type="scientific">Brevibacillus centrosporus</name>
    <dbReference type="NCBI Taxonomy" id="54910"/>
    <lineage>
        <taxon>Bacteria</taxon>
        <taxon>Bacillati</taxon>
        <taxon>Bacillota</taxon>
        <taxon>Bacilli</taxon>
        <taxon>Bacillales</taxon>
        <taxon>Paenibacillaceae</taxon>
        <taxon>Brevibacillus</taxon>
    </lineage>
</organism>
<dbReference type="STRING" id="1884381.SAMN05518846_103361"/>
<evidence type="ECO:0000259" key="4">
    <source>
        <dbReference type="Pfam" id="PF12688"/>
    </source>
</evidence>
<dbReference type="AlphaFoldDB" id="A0A1I3RCZ2"/>
<dbReference type="RefSeq" id="WP_092267379.1">
    <property type="nucleotide sequence ID" value="NZ_FORT01000003.1"/>
</dbReference>
<keyword evidence="2 3" id="KW-0802">TPR repeat</keyword>
<evidence type="ECO:0000256" key="2">
    <source>
        <dbReference type="ARBA" id="ARBA00022803"/>
    </source>
</evidence>
<accession>A0A1I3RCZ2</accession>
<dbReference type="PANTHER" id="PTHR45586">
    <property type="entry name" value="TPR REPEAT-CONTAINING PROTEIN PA4667"/>
    <property type="match status" value="1"/>
</dbReference>
<reference evidence="6" key="1">
    <citation type="submission" date="2016-10" db="EMBL/GenBank/DDBJ databases">
        <authorList>
            <person name="Varghese N."/>
            <person name="Submissions S."/>
        </authorList>
    </citation>
    <scope>NUCLEOTIDE SEQUENCE [LARGE SCALE GENOMIC DNA]</scope>
    <source>
        <strain evidence="6">OK042</strain>
    </source>
</reference>
<dbReference type="InterPro" id="IPR011990">
    <property type="entry name" value="TPR-like_helical_dom_sf"/>
</dbReference>
<dbReference type="InterPro" id="IPR041656">
    <property type="entry name" value="TPR_5"/>
</dbReference>
<dbReference type="PROSITE" id="PS50005">
    <property type="entry name" value="TPR"/>
    <property type="match status" value="1"/>
</dbReference>
<evidence type="ECO:0000313" key="6">
    <source>
        <dbReference type="Proteomes" id="UP000198915"/>
    </source>
</evidence>
<keyword evidence="1" id="KW-0677">Repeat</keyword>
<gene>
    <name evidence="5" type="ORF">SAMN05518846_103361</name>
</gene>
<dbReference type="InterPro" id="IPR019734">
    <property type="entry name" value="TPR_rpt"/>
</dbReference>
<dbReference type="PANTHER" id="PTHR45586:SF1">
    <property type="entry name" value="LIPOPOLYSACCHARIDE ASSEMBLY PROTEIN B"/>
    <property type="match status" value="1"/>
</dbReference>
<feature type="domain" description="Tetratrico peptide repeat group 5" evidence="4">
    <location>
        <begin position="35"/>
        <end position="156"/>
    </location>
</feature>
<dbReference type="Pfam" id="PF12688">
    <property type="entry name" value="TPR_5"/>
    <property type="match status" value="1"/>
</dbReference>
<evidence type="ECO:0000313" key="5">
    <source>
        <dbReference type="EMBL" id="SFJ43702.1"/>
    </source>
</evidence>
<proteinExistence type="predicted"/>
<feature type="repeat" description="TPR" evidence="3">
    <location>
        <begin position="73"/>
        <end position="106"/>
    </location>
</feature>
<dbReference type="EMBL" id="FORT01000003">
    <property type="protein sequence ID" value="SFJ43702.1"/>
    <property type="molecule type" value="Genomic_DNA"/>
</dbReference>
<dbReference type="SUPFAM" id="SSF48452">
    <property type="entry name" value="TPR-like"/>
    <property type="match status" value="1"/>
</dbReference>
<dbReference type="Proteomes" id="UP000198915">
    <property type="component" value="Unassembled WGS sequence"/>
</dbReference>
<evidence type="ECO:0000256" key="3">
    <source>
        <dbReference type="PROSITE-ProRule" id="PRU00339"/>
    </source>
</evidence>
<dbReference type="Gene3D" id="1.25.40.10">
    <property type="entry name" value="Tetratricopeptide repeat domain"/>
    <property type="match status" value="1"/>
</dbReference>
<dbReference type="InterPro" id="IPR051012">
    <property type="entry name" value="CellSynth/LPSAsmb/PSIAsmb"/>
</dbReference>